<gene>
    <name evidence="1" type="ORF">M153_3190006381</name>
</gene>
<evidence type="ECO:0000313" key="1">
    <source>
        <dbReference type="EMBL" id="KRH94250.1"/>
    </source>
</evidence>
<dbReference type="EMBL" id="LGUB01000107">
    <property type="protein sequence ID" value="KRH94250.1"/>
    <property type="molecule type" value="Genomic_DNA"/>
</dbReference>
<dbReference type="Proteomes" id="UP000051530">
    <property type="component" value="Unassembled WGS sequence"/>
</dbReference>
<comment type="caution">
    <text evidence="1">The sequence shown here is derived from an EMBL/GenBank/DDBJ whole genome shotgun (WGS) entry which is preliminary data.</text>
</comment>
<sequence length="43" mass="5293">MLPSFFCNYCTFRIKQILTFFSQNISDECFFETIRSCLYFFIQ</sequence>
<dbReference type="VEuPathDB" id="MicrosporidiaDB:M153_3190006381"/>
<accession>A0A0R0LYI7</accession>
<organism evidence="1 2">
    <name type="scientific">Pseudoloma neurophilia</name>
    <dbReference type="NCBI Taxonomy" id="146866"/>
    <lineage>
        <taxon>Eukaryota</taxon>
        <taxon>Fungi</taxon>
        <taxon>Fungi incertae sedis</taxon>
        <taxon>Microsporidia</taxon>
        <taxon>Pseudoloma</taxon>
    </lineage>
</organism>
<name>A0A0R0LYI7_9MICR</name>
<keyword evidence="2" id="KW-1185">Reference proteome</keyword>
<protein>
    <submittedName>
        <fullName evidence="1">Uncharacterized protein</fullName>
    </submittedName>
</protein>
<proteinExistence type="predicted"/>
<evidence type="ECO:0000313" key="2">
    <source>
        <dbReference type="Proteomes" id="UP000051530"/>
    </source>
</evidence>
<dbReference type="AlphaFoldDB" id="A0A0R0LYI7"/>
<reference evidence="1 2" key="1">
    <citation type="submission" date="2015-07" db="EMBL/GenBank/DDBJ databases">
        <title>The genome of Pseudoloma neurophilia, a relevant intracellular parasite of the zebrafish.</title>
        <authorList>
            <person name="Ndikumana S."/>
            <person name="Pelin A."/>
            <person name="Sanders J."/>
            <person name="Corradi N."/>
        </authorList>
    </citation>
    <scope>NUCLEOTIDE SEQUENCE [LARGE SCALE GENOMIC DNA]</scope>
    <source>
        <strain evidence="1 2">MK1</strain>
    </source>
</reference>